<dbReference type="RefSeq" id="XP_041158917.1">
    <property type="nucleotide sequence ID" value="XM_041300275.1"/>
</dbReference>
<protein>
    <submittedName>
        <fullName evidence="1">Uncharacterized protein</fullName>
    </submittedName>
</protein>
<sequence>MLGMSQTELLNYQEFYDAFMKLPAVHSGAWVTGRTVRTYPMAWWNKAFDTADYKTFTTTLPNFDDIKAMVNSHFEQLPESRLLVMPATLVDSWSTLVAQQLANIHAGIKQKGDQIITLLENKVVEVWLVAASLLRMETALGQDVRAAIAATEWLVKYLKKEGE</sequence>
<dbReference type="AlphaFoldDB" id="A0A9P7AM88"/>
<dbReference type="EMBL" id="JABBWE010000037">
    <property type="protein sequence ID" value="KAG1792280.1"/>
    <property type="molecule type" value="Genomic_DNA"/>
</dbReference>
<evidence type="ECO:0000313" key="2">
    <source>
        <dbReference type="Proteomes" id="UP000719766"/>
    </source>
</evidence>
<keyword evidence="2" id="KW-1185">Reference proteome</keyword>
<dbReference type="Proteomes" id="UP000719766">
    <property type="component" value="Unassembled WGS sequence"/>
</dbReference>
<comment type="caution">
    <text evidence="1">The sequence shown here is derived from an EMBL/GenBank/DDBJ whole genome shotgun (WGS) entry which is preliminary data.</text>
</comment>
<organism evidence="1 2">
    <name type="scientific">Suillus plorans</name>
    <dbReference type="NCBI Taxonomy" id="116603"/>
    <lineage>
        <taxon>Eukaryota</taxon>
        <taxon>Fungi</taxon>
        <taxon>Dikarya</taxon>
        <taxon>Basidiomycota</taxon>
        <taxon>Agaricomycotina</taxon>
        <taxon>Agaricomycetes</taxon>
        <taxon>Agaricomycetidae</taxon>
        <taxon>Boletales</taxon>
        <taxon>Suillineae</taxon>
        <taxon>Suillaceae</taxon>
        <taxon>Suillus</taxon>
    </lineage>
</organism>
<dbReference type="OrthoDB" id="2674716at2759"/>
<name>A0A9P7AM88_9AGAM</name>
<gene>
    <name evidence="1" type="ORF">HD556DRAFT_1309357</name>
</gene>
<proteinExistence type="predicted"/>
<dbReference type="GeneID" id="64594039"/>
<evidence type="ECO:0000313" key="1">
    <source>
        <dbReference type="EMBL" id="KAG1792280.1"/>
    </source>
</evidence>
<reference evidence="1" key="1">
    <citation type="journal article" date="2020" name="New Phytol.">
        <title>Comparative genomics reveals dynamic genome evolution in host specialist ectomycorrhizal fungi.</title>
        <authorList>
            <person name="Lofgren L.A."/>
            <person name="Nguyen N.H."/>
            <person name="Vilgalys R."/>
            <person name="Ruytinx J."/>
            <person name="Liao H.L."/>
            <person name="Branco S."/>
            <person name="Kuo A."/>
            <person name="LaButti K."/>
            <person name="Lipzen A."/>
            <person name="Andreopoulos W."/>
            <person name="Pangilinan J."/>
            <person name="Riley R."/>
            <person name="Hundley H."/>
            <person name="Na H."/>
            <person name="Barry K."/>
            <person name="Grigoriev I.V."/>
            <person name="Stajich J.E."/>
            <person name="Kennedy P.G."/>
        </authorList>
    </citation>
    <scope>NUCLEOTIDE SEQUENCE</scope>
    <source>
        <strain evidence="1">S12</strain>
    </source>
</reference>
<accession>A0A9P7AM88</accession>